<evidence type="ECO:0000313" key="1">
    <source>
        <dbReference type="EMBL" id="WRT68454.1"/>
    </source>
</evidence>
<reference evidence="1 2" key="1">
    <citation type="submission" date="2024-01" db="EMBL/GenBank/DDBJ databases">
        <title>Comparative genomics of Cryptococcus and Kwoniella reveals pathogenesis evolution and contrasting modes of karyotype evolution via chromosome fusion or intercentromeric recombination.</title>
        <authorList>
            <person name="Coelho M.A."/>
            <person name="David-Palma M."/>
            <person name="Shea T."/>
            <person name="Bowers K."/>
            <person name="McGinley-Smith S."/>
            <person name="Mohammad A.W."/>
            <person name="Gnirke A."/>
            <person name="Yurkov A.M."/>
            <person name="Nowrousian M."/>
            <person name="Sun S."/>
            <person name="Cuomo C.A."/>
            <person name="Heitman J."/>
        </authorList>
    </citation>
    <scope>NUCLEOTIDE SEQUENCE [LARGE SCALE GENOMIC DNA]</scope>
    <source>
        <strain evidence="1">CBS 11374</strain>
    </source>
</reference>
<name>A0ABZ1D354_9TREE</name>
<proteinExistence type="predicted"/>
<sequence>MSDPNFPPNLNISPLLFYNDEDADQSRQKIAIKTYGIAGRVWEATRPLLEYFTPSTQFEPPCSLFQEDQVYRILELGSGQSVASLHLADYLKEEDLVVTTDLPEVMPLCEQSIADWAPSNSKHGRVIAQPLAWGDTSRTLALEESFFDSFSLYFHMAPVRGGHWDAKVFICKRWTVSEEWTLPDIKDVMNGGKGVLRGRSFTLVDDLFGSLEWDIS</sequence>
<accession>A0ABZ1D354</accession>
<gene>
    <name evidence="1" type="ORF">IL334_005430</name>
</gene>
<dbReference type="GeneID" id="87957561"/>
<protein>
    <submittedName>
        <fullName evidence="1">Uncharacterized protein</fullName>
    </submittedName>
</protein>
<dbReference type="InterPro" id="IPR019410">
    <property type="entry name" value="Methyltransf_16"/>
</dbReference>
<dbReference type="RefSeq" id="XP_062793194.1">
    <property type="nucleotide sequence ID" value="XM_062937143.1"/>
</dbReference>
<dbReference type="Gene3D" id="3.40.50.150">
    <property type="entry name" value="Vaccinia Virus protein VP39"/>
    <property type="match status" value="1"/>
</dbReference>
<dbReference type="Pfam" id="PF10294">
    <property type="entry name" value="Methyltransf_16"/>
    <property type="match status" value="1"/>
</dbReference>
<dbReference type="InterPro" id="IPR029063">
    <property type="entry name" value="SAM-dependent_MTases_sf"/>
</dbReference>
<keyword evidence="2" id="KW-1185">Reference proteome</keyword>
<evidence type="ECO:0000313" key="2">
    <source>
        <dbReference type="Proteomes" id="UP001329825"/>
    </source>
</evidence>
<organism evidence="1 2">
    <name type="scientific">Kwoniella shivajii</name>
    <dbReference type="NCBI Taxonomy" id="564305"/>
    <lineage>
        <taxon>Eukaryota</taxon>
        <taxon>Fungi</taxon>
        <taxon>Dikarya</taxon>
        <taxon>Basidiomycota</taxon>
        <taxon>Agaricomycotina</taxon>
        <taxon>Tremellomycetes</taxon>
        <taxon>Tremellales</taxon>
        <taxon>Cryptococcaceae</taxon>
        <taxon>Kwoniella</taxon>
    </lineage>
</organism>
<dbReference type="EMBL" id="CP141887">
    <property type="protein sequence ID" value="WRT68454.1"/>
    <property type="molecule type" value="Genomic_DNA"/>
</dbReference>
<dbReference type="Proteomes" id="UP001329825">
    <property type="component" value="Chromosome 7"/>
</dbReference>